<proteinExistence type="predicted"/>
<evidence type="ECO:0000313" key="2">
    <source>
        <dbReference type="Proteomes" id="UP000218418"/>
    </source>
</evidence>
<organism evidence="1 2">
    <name type="scientific">Calothrix parasitica NIES-267</name>
    <dbReference type="NCBI Taxonomy" id="1973488"/>
    <lineage>
        <taxon>Bacteria</taxon>
        <taxon>Bacillati</taxon>
        <taxon>Cyanobacteriota</taxon>
        <taxon>Cyanophyceae</taxon>
        <taxon>Nostocales</taxon>
        <taxon>Calotrichaceae</taxon>
        <taxon>Calothrix</taxon>
    </lineage>
</organism>
<sequence length="162" mass="18819">MAPLFRSKKYLLSFTLSIAKVNPKNFAQLLRGAELGEIPEWLKSELNPLNNQPNPIRTMLPELEQEHLPLKPHRQDIEDIRNLEYALHLEDEKSIVNQELLDSIYFDKLAATPGFVSFDAIRSHVQRHLPHLRKNELISAVLESLIRQQAIEGDRHRGYRII</sequence>
<dbReference type="AlphaFoldDB" id="A0A1Z4M3D0"/>
<geneLocation type="plasmid" evidence="2">
    <name>Plasmid2 dna</name>
</geneLocation>
<gene>
    <name evidence="1" type="ORF">NIES267_74120</name>
</gene>
<keyword evidence="1" id="KW-0614">Plasmid</keyword>
<reference evidence="1 2" key="1">
    <citation type="submission" date="2017-06" db="EMBL/GenBank/DDBJ databases">
        <title>Genome sequencing of cyanobaciteial culture collection at National Institute for Environmental Studies (NIES).</title>
        <authorList>
            <person name="Hirose Y."/>
            <person name="Shimura Y."/>
            <person name="Fujisawa T."/>
            <person name="Nakamura Y."/>
            <person name="Kawachi M."/>
        </authorList>
    </citation>
    <scope>NUCLEOTIDE SEQUENCE [LARGE SCALE GENOMIC DNA]</scope>
    <source>
        <strain evidence="1 2">NIES-267</strain>
        <plasmid evidence="2">Plasmid2 dna</plasmid>
    </source>
</reference>
<protein>
    <submittedName>
        <fullName evidence="1">Uncharacterized protein</fullName>
    </submittedName>
</protein>
<accession>A0A1Z4M3D0</accession>
<evidence type="ECO:0000313" key="1">
    <source>
        <dbReference type="EMBL" id="BAY87888.1"/>
    </source>
</evidence>
<dbReference type="EMBL" id="AP018229">
    <property type="protein sequence ID" value="BAY87888.1"/>
    <property type="molecule type" value="Genomic_DNA"/>
</dbReference>
<dbReference type="Proteomes" id="UP000218418">
    <property type="component" value="Plasmid plasmid2"/>
</dbReference>
<name>A0A1Z4M3D0_9CYAN</name>
<keyword evidence="2" id="KW-1185">Reference proteome</keyword>